<dbReference type="GO" id="GO:0016787">
    <property type="term" value="F:hydrolase activity"/>
    <property type="evidence" value="ECO:0007669"/>
    <property type="project" value="UniProtKB-KW"/>
</dbReference>
<dbReference type="RefSeq" id="WP_347438794.1">
    <property type="nucleotide sequence ID" value="NZ_CP089291.1"/>
</dbReference>
<accession>A0ABY4CNY5</accession>
<name>A0ABY4CNY5_9BACL</name>
<evidence type="ECO:0000313" key="2">
    <source>
        <dbReference type="Proteomes" id="UP000830167"/>
    </source>
</evidence>
<evidence type="ECO:0000313" key="1">
    <source>
        <dbReference type="EMBL" id="UOF92108.1"/>
    </source>
</evidence>
<dbReference type="EMBL" id="CP089291">
    <property type="protein sequence ID" value="UOF92108.1"/>
    <property type="molecule type" value="Genomic_DNA"/>
</dbReference>
<protein>
    <submittedName>
        <fullName evidence="1">HAD family hydrolase</fullName>
    </submittedName>
</protein>
<dbReference type="Pfam" id="PF00702">
    <property type="entry name" value="Hydrolase"/>
    <property type="match status" value="1"/>
</dbReference>
<proteinExistence type="predicted"/>
<dbReference type="InterPro" id="IPR050155">
    <property type="entry name" value="HAD-like_hydrolase_sf"/>
</dbReference>
<dbReference type="PANTHER" id="PTHR43434:SF1">
    <property type="entry name" value="PHOSPHOGLYCOLATE PHOSPHATASE"/>
    <property type="match status" value="1"/>
</dbReference>
<dbReference type="InterPro" id="IPR023214">
    <property type="entry name" value="HAD_sf"/>
</dbReference>
<organism evidence="1 2">
    <name type="scientific">Fodinisporobacter ferrooxydans</name>
    <dbReference type="NCBI Taxonomy" id="2901836"/>
    <lineage>
        <taxon>Bacteria</taxon>
        <taxon>Bacillati</taxon>
        <taxon>Bacillota</taxon>
        <taxon>Bacilli</taxon>
        <taxon>Bacillales</taxon>
        <taxon>Alicyclobacillaceae</taxon>
        <taxon>Fodinisporobacter</taxon>
    </lineage>
</organism>
<dbReference type="PANTHER" id="PTHR43434">
    <property type="entry name" value="PHOSPHOGLYCOLATE PHOSPHATASE"/>
    <property type="match status" value="1"/>
</dbReference>
<dbReference type="SUPFAM" id="SSF56784">
    <property type="entry name" value="HAD-like"/>
    <property type="match status" value="1"/>
</dbReference>
<dbReference type="Gene3D" id="3.40.50.1000">
    <property type="entry name" value="HAD superfamily/HAD-like"/>
    <property type="match status" value="1"/>
</dbReference>
<dbReference type="Proteomes" id="UP000830167">
    <property type="component" value="Chromosome"/>
</dbReference>
<reference evidence="1" key="1">
    <citation type="submission" date="2021-12" db="EMBL/GenBank/DDBJ databases">
        <title>Alicyclobacillaceae gen. nov., sp. nov., isolated from chalcocite enrichment system.</title>
        <authorList>
            <person name="Jiang Z."/>
        </authorList>
    </citation>
    <scope>NUCLEOTIDE SEQUENCE</scope>
    <source>
        <strain evidence="1">MYW30-H2</strain>
    </source>
</reference>
<dbReference type="InterPro" id="IPR036412">
    <property type="entry name" value="HAD-like_sf"/>
</dbReference>
<keyword evidence="2" id="KW-1185">Reference proteome</keyword>
<sequence>MGSLAAIDYSKVKLVIFDLDGTLYEDDDHFEYYAEQLKHRLPEHLQASFSNDYNQAKDGKLPLQIGRVYDQQKDWIFVQKAGEIEEVYDWKGDAVDTPEWQRVYGEGWQIDFERIFSIGDSWWIPNAIARHYGLGADKSHEAFIATRELMMKPEFRIAQIPRLAETIQKLQSEYGWITVLMTNSPEIDSRVILQKLGLESYFAKFIFRARKPVRTKEIVQSLSEQFHVGYSKILSIGDNLINEILPVIQLGGQGIHINIGKISEEFLEPAPRVDSMTEIIEDLEKRHLI</sequence>
<gene>
    <name evidence="1" type="ORF">LSG31_07865</name>
</gene>
<keyword evidence="1" id="KW-0378">Hydrolase</keyword>